<feature type="transmembrane region" description="Helical" evidence="1">
    <location>
        <begin position="507"/>
        <end position="531"/>
    </location>
</feature>
<dbReference type="Proteomes" id="UP000001542">
    <property type="component" value="Unassembled WGS sequence"/>
</dbReference>
<dbReference type="eggNOG" id="ENOG502SBQX">
    <property type="taxonomic scope" value="Eukaryota"/>
</dbReference>
<keyword evidence="1" id="KW-0472">Membrane</keyword>
<dbReference type="InterPro" id="IPR001466">
    <property type="entry name" value="Beta-lactam-related"/>
</dbReference>
<feature type="domain" description="Beta-lactamase-related" evidence="2">
    <location>
        <begin position="66"/>
        <end position="344"/>
    </location>
</feature>
<dbReference type="InterPro" id="IPR012338">
    <property type="entry name" value="Beta-lactam/transpept-like"/>
</dbReference>
<dbReference type="InParanoid" id="A2DWE2"/>
<dbReference type="KEGG" id="tva:4773284"/>
<feature type="transmembrane region" description="Helical" evidence="1">
    <location>
        <begin position="633"/>
        <end position="654"/>
    </location>
</feature>
<sequence length="663" mass="76525">MCFSYFLLWFTKSIITPNNISSDSFNQLFTDISSKFNSSLLASWAISINYKGQNIFEYVDGYLITNQETLYPWSSISSLLTHVSIMQLYEEGKLNLHDDITKYLGKNFFKRLTYIDPIRIINLMNHDTGWDMTAEDSIIPGNRISVNLEDVILKNEPRQFCKPGTFVSYSDFGVAVEGLIIEKVSKINYIEYVKKNILSKLGMNNTSIDPLRTDISEDQLSKLAIPYEIKTKKGISKLQETKFYSNQFYPSGSAISTITDLSIFANALVGKNNQSYLFKYNSTLLEFYKLTKENPNISHGLFQQYYSGRIIGFDLQGNTMVFTSFISLLPEEGFSYVGISNLQNDLFISRAFHHELWGLYTQTTNLSIPYELAGDYVSTNIIHRGFFKRQYYDKYFSIQILENKQQFLFNGEVFRIAEKNLFTNTVPSNGVYISNYQISFTFDKDSNVIGFCNFDNCYEIFDGSNDIKLHTIPSVLMFICSFFAIMYMETIHHFFSKSKEKPAYKKYAIINIIIFIHMVIIFILALIGIVRNRIGSRKLVISIINYLIFLHIFIAFLIILIILFVIEDIFMVTKRLQNLLHKTSNRVKAEDDFDNNTELININNNINMETDINSINENVASMDRTNESEKSEYLDGGLMIAICLTPLLICFLAIELISEVFWL</sequence>
<name>A2DWE2_TRIV3</name>
<dbReference type="EMBL" id="DS113258">
    <property type="protein sequence ID" value="EAY15282.1"/>
    <property type="molecule type" value="Genomic_DNA"/>
</dbReference>
<keyword evidence="4" id="KW-1185">Reference proteome</keyword>
<dbReference type="AlphaFoldDB" id="A2DWE2"/>
<dbReference type="RefSeq" id="XP_001327505.1">
    <property type="nucleotide sequence ID" value="XM_001327470.1"/>
</dbReference>
<dbReference type="VEuPathDB" id="TrichDB:TVAG_394250"/>
<evidence type="ECO:0000256" key="1">
    <source>
        <dbReference type="SAM" id="Phobius"/>
    </source>
</evidence>
<evidence type="ECO:0000259" key="2">
    <source>
        <dbReference type="Pfam" id="PF00144"/>
    </source>
</evidence>
<organism evidence="3 4">
    <name type="scientific">Trichomonas vaginalis (strain ATCC PRA-98 / G3)</name>
    <dbReference type="NCBI Taxonomy" id="412133"/>
    <lineage>
        <taxon>Eukaryota</taxon>
        <taxon>Metamonada</taxon>
        <taxon>Parabasalia</taxon>
        <taxon>Trichomonadida</taxon>
        <taxon>Trichomonadidae</taxon>
        <taxon>Trichomonas</taxon>
    </lineage>
</organism>
<dbReference type="PANTHER" id="PTHR46825">
    <property type="entry name" value="D-ALANYL-D-ALANINE-CARBOXYPEPTIDASE/ENDOPEPTIDASE AMPH"/>
    <property type="match status" value="1"/>
</dbReference>
<evidence type="ECO:0000313" key="4">
    <source>
        <dbReference type="Proteomes" id="UP000001542"/>
    </source>
</evidence>
<dbReference type="PANTHER" id="PTHR46825:SF9">
    <property type="entry name" value="BETA-LACTAMASE-RELATED DOMAIN-CONTAINING PROTEIN"/>
    <property type="match status" value="1"/>
</dbReference>
<dbReference type="Pfam" id="PF00144">
    <property type="entry name" value="Beta-lactamase"/>
    <property type="match status" value="1"/>
</dbReference>
<keyword evidence="1" id="KW-1133">Transmembrane helix</keyword>
<gene>
    <name evidence="3" type="ORF">TVAG_394250</name>
</gene>
<accession>A2DWE2</accession>
<protein>
    <submittedName>
        <fullName evidence="3">Beta-lactamase family protein</fullName>
    </submittedName>
</protein>
<proteinExistence type="predicted"/>
<evidence type="ECO:0000313" key="3">
    <source>
        <dbReference type="EMBL" id="EAY15282.1"/>
    </source>
</evidence>
<dbReference type="OrthoDB" id="5946976at2759"/>
<dbReference type="SUPFAM" id="SSF56601">
    <property type="entry name" value="beta-lactamase/transpeptidase-like"/>
    <property type="match status" value="1"/>
</dbReference>
<feature type="transmembrane region" description="Helical" evidence="1">
    <location>
        <begin position="543"/>
        <end position="566"/>
    </location>
</feature>
<dbReference type="InterPro" id="IPR050491">
    <property type="entry name" value="AmpC-like"/>
</dbReference>
<feature type="transmembrane region" description="Helical" evidence="1">
    <location>
        <begin position="475"/>
        <end position="495"/>
    </location>
</feature>
<dbReference type="SMR" id="A2DWE2"/>
<keyword evidence="1" id="KW-0812">Transmembrane</keyword>
<dbReference type="Gene3D" id="3.40.710.10">
    <property type="entry name" value="DD-peptidase/beta-lactamase superfamily"/>
    <property type="match status" value="1"/>
</dbReference>
<dbReference type="VEuPathDB" id="TrichDB:TVAGG3_0278830"/>
<reference evidence="3" key="2">
    <citation type="journal article" date="2007" name="Science">
        <title>Draft genome sequence of the sexually transmitted pathogen Trichomonas vaginalis.</title>
        <authorList>
            <person name="Carlton J.M."/>
            <person name="Hirt R.P."/>
            <person name="Silva J.C."/>
            <person name="Delcher A.L."/>
            <person name="Schatz M."/>
            <person name="Zhao Q."/>
            <person name="Wortman J.R."/>
            <person name="Bidwell S.L."/>
            <person name="Alsmark U.C.M."/>
            <person name="Besteiro S."/>
            <person name="Sicheritz-Ponten T."/>
            <person name="Noel C.J."/>
            <person name="Dacks J.B."/>
            <person name="Foster P.G."/>
            <person name="Simillion C."/>
            <person name="Van de Peer Y."/>
            <person name="Miranda-Saavedra D."/>
            <person name="Barton G.J."/>
            <person name="Westrop G.D."/>
            <person name="Mueller S."/>
            <person name="Dessi D."/>
            <person name="Fiori P.L."/>
            <person name="Ren Q."/>
            <person name="Paulsen I."/>
            <person name="Zhang H."/>
            <person name="Bastida-Corcuera F.D."/>
            <person name="Simoes-Barbosa A."/>
            <person name="Brown M.T."/>
            <person name="Hayes R.D."/>
            <person name="Mukherjee M."/>
            <person name="Okumura C.Y."/>
            <person name="Schneider R."/>
            <person name="Smith A.J."/>
            <person name="Vanacova S."/>
            <person name="Villalvazo M."/>
            <person name="Haas B.J."/>
            <person name="Pertea M."/>
            <person name="Feldblyum T.V."/>
            <person name="Utterback T.R."/>
            <person name="Shu C.L."/>
            <person name="Osoegawa K."/>
            <person name="de Jong P.J."/>
            <person name="Hrdy I."/>
            <person name="Horvathova L."/>
            <person name="Zubacova Z."/>
            <person name="Dolezal P."/>
            <person name="Malik S.B."/>
            <person name="Logsdon J.M. Jr."/>
            <person name="Henze K."/>
            <person name="Gupta A."/>
            <person name="Wang C.C."/>
            <person name="Dunne R.L."/>
            <person name="Upcroft J.A."/>
            <person name="Upcroft P."/>
            <person name="White O."/>
            <person name="Salzberg S.L."/>
            <person name="Tang P."/>
            <person name="Chiu C.-H."/>
            <person name="Lee Y.-S."/>
            <person name="Embley T.M."/>
            <person name="Coombs G.H."/>
            <person name="Mottram J.C."/>
            <person name="Tachezy J."/>
            <person name="Fraser-Liggett C.M."/>
            <person name="Johnson P.J."/>
        </authorList>
    </citation>
    <scope>NUCLEOTIDE SEQUENCE [LARGE SCALE GENOMIC DNA]</scope>
    <source>
        <strain evidence="3">G3</strain>
    </source>
</reference>
<reference evidence="3" key="1">
    <citation type="submission" date="2006-10" db="EMBL/GenBank/DDBJ databases">
        <authorList>
            <person name="Amadeo P."/>
            <person name="Zhao Q."/>
            <person name="Wortman J."/>
            <person name="Fraser-Liggett C."/>
            <person name="Carlton J."/>
        </authorList>
    </citation>
    <scope>NUCLEOTIDE SEQUENCE</scope>
    <source>
        <strain evidence="3">G3</strain>
    </source>
</reference>